<dbReference type="GO" id="GO:0008270">
    <property type="term" value="F:zinc ion binding"/>
    <property type="evidence" value="ECO:0007669"/>
    <property type="project" value="UniProtKB-KW"/>
</dbReference>
<dbReference type="KEGG" id="crq:GCK72_011715"/>
<reference evidence="6 7" key="1">
    <citation type="submission" date="2019-12" db="EMBL/GenBank/DDBJ databases">
        <title>Chromosome-level assembly of the Caenorhabditis remanei genome.</title>
        <authorList>
            <person name="Teterina A.A."/>
            <person name="Willis J.H."/>
            <person name="Phillips P.C."/>
        </authorList>
    </citation>
    <scope>NUCLEOTIDE SEQUENCE [LARGE SCALE GENOMIC DNA]</scope>
    <source>
        <strain evidence="6 7">PX506</strain>
        <tissue evidence="6">Whole organism</tissue>
    </source>
</reference>
<accession>A0A6A5H8T3</accession>
<dbReference type="GeneID" id="78775277"/>
<dbReference type="AlphaFoldDB" id="A0A6A5H8T3"/>
<evidence type="ECO:0000256" key="3">
    <source>
        <dbReference type="PROSITE-ProRule" id="PRU00175"/>
    </source>
</evidence>
<dbReference type="EMBL" id="WUAV01000003">
    <property type="protein sequence ID" value="KAF1763449.1"/>
    <property type="molecule type" value="Genomic_DNA"/>
</dbReference>
<protein>
    <recommendedName>
        <fullName evidence="5">RING-type domain-containing protein</fullName>
    </recommendedName>
</protein>
<feature type="compositionally biased region" description="Basic and acidic residues" evidence="4">
    <location>
        <begin position="978"/>
        <end position="1001"/>
    </location>
</feature>
<evidence type="ECO:0000256" key="4">
    <source>
        <dbReference type="SAM" id="MobiDB-lite"/>
    </source>
</evidence>
<evidence type="ECO:0000259" key="5">
    <source>
        <dbReference type="PROSITE" id="PS50089"/>
    </source>
</evidence>
<dbReference type="PROSITE" id="PS50089">
    <property type="entry name" value="ZF_RING_2"/>
    <property type="match status" value="1"/>
</dbReference>
<feature type="region of interest" description="Disordered" evidence="4">
    <location>
        <begin position="865"/>
        <end position="945"/>
    </location>
</feature>
<feature type="region of interest" description="Disordered" evidence="4">
    <location>
        <begin position="976"/>
        <end position="1001"/>
    </location>
</feature>
<feature type="domain" description="RING-type" evidence="5">
    <location>
        <begin position="1189"/>
        <end position="1236"/>
    </location>
</feature>
<evidence type="ECO:0000313" key="6">
    <source>
        <dbReference type="EMBL" id="KAF1763449.1"/>
    </source>
</evidence>
<keyword evidence="1 3" id="KW-0863">Zinc-finger</keyword>
<keyword evidence="1 3" id="KW-0479">Metal-binding</keyword>
<dbReference type="CTD" id="78775277"/>
<name>A0A6A5H8T3_CAERE</name>
<keyword evidence="2" id="KW-0862">Zinc</keyword>
<dbReference type="InterPro" id="IPR001841">
    <property type="entry name" value="Znf_RING"/>
</dbReference>
<sequence>MSTPASDDIERSKAVAARKLPNNVTQFKEIKSSEFELVKHNETYIGRFDNGQILFSSRQLQGDDSKRSYFIFDGKDLAGIRTGSDGNSDSLLALMKENPNKKLYIRCLPPPVAGKKEVRFFIKEVAEVAEAALNQQNMHVEVNEILKLMGGAVEGGENLKTMGRGELETVFERFGLDKSLVTIVPDLDFEGNHALHLSYSDGVISFRTLIGETTYYPSLFIYNLFTFWASQVDWSVEDSDTRKWNEMIMSVMEKFFEMSENVMVSKEQIDESTSVVYKAIAESRNFTKTESKELFGIAQGDQTITFKQYQDILKKRKLPKVDLRPLGLPENAKEIPAWMGYLGIKIGFAKQFLRFNANQEAVRNVMTRCLKYVAPIERWVEVEEFLVAHFSKNTENEESGGGEEEENSVVAVSHFQKKADEAEKRRLEVLRKKALKKGKPLKPAQKPAQQKQSQIPEIAQCVMNNYIRNNKGQRIEAHDVSTKFGELTVVEVDEPEPVKVVKEKSLCHQLGYHEDWSQKERGKDYESNFHHVPLEYRKRHNVKYFLMEKRDMGRPLKSQYLTDLRTYVKSYNIKQVPIRIFKSENREKEDNLFFTEDVYDMIECYIDKNTNARLCLFLDEHNQEKRNNIYATVTLNRFSRLMSAFNIDMSKFVAMPDVYRDLTTGRSEIEFFAPIRTLGPDGEIVMNVKQAIFSTFQQVVIGINWIKAEEDLGTENIKLFKEKYFEVMEEYENTDNAYFISQQHVDQNIQKLQNDEIYQKLSKNVPNCFEKGQDINQKVDMPVIALNCMAYSLPVTDSSSTIVNLPVHWYHLVFGWIMTFYKDQKSNQQRILAERMCVKAQVNCEKLDIHVHKEWVEKWIKKDSETSGESSGKYSEDSEDSDESKHTHCGACCKPLSERPEPETPPQKAPEASKPKLPATIPEVPPAKKPTVVAKTSKAPHLSSNEATPIEHLNDAKYWRDKCFTAGEHCSEAQKAQKSAEKKAKEYETKAKRTEEVEKEMKKMKKEMEKLKEKSEKMMQELEEANETLQKKKEKEMKLREELKSEKQRANSLEEKNQILEEAFASLQFQPSTSGPSNYKIRLEELIKKKDDFEERLLRTQAMKMANVLTTESDDPDIKKMVDEEMDIFMKSYDEYLKVLLQNIFNLKKFLGTRPLIPLPTEPAISEKLYKAYRDHTGHSKALVEDYECHLCFVRPAPTEKTVHCGHAKCKKLMHFKCAKEWYTNNTTSTACMYCKEPFMNIKAVKQG</sequence>
<comment type="caution">
    <text evidence="6">The sequence shown here is derived from an EMBL/GenBank/DDBJ whole genome shotgun (WGS) entry which is preliminary data.</text>
</comment>
<gene>
    <name evidence="6" type="ORF">GCK72_011715</name>
</gene>
<evidence type="ECO:0000256" key="2">
    <source>
        <dbReference type="ARBA" id="ARBA00022833"/>
    </source>
</evidence>
<dbReference type="Proteomes" id="UP000483820">
    <property type="component" value="Chromosome III"/>
</dbReference>
<evidence type="ECO:0000313" key="7">
    <source>
        <dbReference type="Proteomes" id="UP000483820"/>
    </source>
</evidence>
<dbReference type="RefSeq" id="XP_053588215.1">
    <property type="nucleotide sequence ID" value="XM_053728638.1"/>
</dbReference>
<proteinExistence type="predicted"/>
<evidence type="ECO:0000256" key="1">
    <source>
        <dbReference type="ARBA" id="ARBA00022771"/>
    </source>
</evidence>
<organism evidence="6 7">
    <name type="scientific">Caenorhabditis remanei</name>
    <name type="common">Caenorhabditis vulgaris</name>
    <dbReference type="NCBI Taxonomy" id="31234"/>
    <lineage>
        <taxon>Eukaryota</taxon>
        <taxon>Metazoa</taxon>
        <taxon>Ecdysozoa</taxon>
        <taxon>Nematoda</taxon>
        <taxon>Chromadorea</taxon>
        <taxon>Rhabditida</taxon>
        <taxon>Rhabditina</taxon>
        <taxon>Rhabditomorpha</taxon>
        <taxon>Rhabditoidea</taxon>
        <taxon>Rhabditidae</taxon>
        <taxon>Peloderinae</taxon>
        <taxon>Caenorhabditis</taxon>
    </lineage>
</organism>